<feature type="repeat" description="WD" evidence="4">
    <location>
        <begin position="239"/>
        <end position="273"/>
    </location>
</feature>
<sequence length="334" mass="36869">MNSVSAVPDVEVSQPPEDSISGLAFSPQADYLSASSWNNEVRIYEVQPNGTTVGKASYSHESPALCTVWSSDGTKVFSGGADNAGRMFDITTGQATQVAQHDNAIRCMRYVQVSGQNVLVTGSWDKTLKYWDTRTPNPVATVTLPERCYTMDAVQQLLVVGTAERRICIYNLANPTVAFQEAQSPLKWQTRVVSCFPDASGYAVGSIEGRIGIQYIDPKNQTNNFTYKCHRDGNDLYSVNDISFHPTYGTYSSAGADGVIFFWDKTSKQRLKTFDKASAPITNTCFNRNGSIFAYAVCYDWSKGHQHAPANSKPKIMLHAVKDEDVKPRPAKKR</sequence>
<accession>A0A9W8A2C5</accession>
<comment type="similarity">
    <text evidence="1">Belongs to the WD repeat rae1 family.</text>
</comment>
<dbReference type="Pfam" id="PF00400">
    <property type="entry name" value="WD40"/>
    <property type="match status" value="4"/>
</dbReference>
<dbReference type="AlphaFoldDB" id="A0A9W8A2C5"/>
<dbReference type="InterPro" id="IPR001680">
    <property type="entry name" value="WD40_rpt"/>
</dbReference>
<evidence type="ECO:0000256" key="3">
    <source>
        <dbReference type="ARBA" id="ARBA00022737"/>
    </source>
</evidence>
<proteinExistence type="inferred from homology"/>
<evidence type="ECO:0000313" key="7">
    <source>
        <dbReference type="Proteomes" id="UP001150569"/>
    </source>
</evidence>
<comment type="caution">
    <text evidence="6">The sequence shown here is derived from an EMBL/GenBank/DDBJ whole genome shotgun (WGS) entry which is preliminary data.</text>
</comment>
<reference evidence="6" key="1">
    <citation type="submission" date="2022-07" db="EMBL/GenBank/DDBJ databases">
        <title>Phylogenomic reconstructions and comparative analyses of Kickxellomycotina fungi.</title>
        <authorList>
            <person name="Reynolds N.K."/>
            <person name="Stajich J.E."/>
            <person name="Barry K."/>
            <person name="Grigoriev I.V."/>
            <person name="Crous P."/>
            <person name="Smith M.E."/>
        </authorList>
    </citation>
    <scope>NUCLEOTIDE SEQUENCE</scope>
    <source>
        <strain evidence="6">RSA 861</strain>
    </source>
</reference>
<keyword evidence="2 4" id="KW-0853">WD repeat</keyword>
<dbReference type="InterPro" id="IPR036322">
    <property type="entry name" value="WD40_repeat_dom_sf"/>
</dbReference>
<dbReference type="Gene3D" id="2.130.10.10">
    <property type="entry name" value="YVTN repeat-like/Quinoprotein amine dehydrogenase"/>
    <property type="match status" value="1"/>
</dbReference>
<dbReference type="OrthoDB" id="256303at2759"/>
<protein>
    <submittedName>
        <fullName evidence="6">RNA export factor gle2</fullName>
    </submittedName>
</protein>
<dbReference type="PANTHER" id="PTHR10971">
    <property type="entry name" value="MRNA EXPORT FACTOR AND BUB3"/>
    <property type="match status" value="1"/>
</dbReference>
<name>A0A9W8A2C5_9FUNG</name>
<gene>
    <name evidence="6" type="primary">GLE2_1</name>
    <name evidence="5" type="synonym">GLE2_2</name>
    <name evidence="6" type="ORF">IWQ60_008001</name>
    <name evidence="5" type="ORF">IWQ60_008722</name>
</gene>
<dbReference type="PROSITE" id="PS50082">
    <property type="entry name" value="WD_REPEATS_2"/>
    <property type="match status" value="3"/>
</dbReference>
<dbReference type="SMART" id="SM00320">
    <property type="entry name" value="WD40"/>
    <property type="match status" value="5"/>
</dbReference>
<dbReference type="SUPFAM" id="SSF50978">
    <property type="entry name" value="WD40 repeat-like"/>
    <property type="match status" value="1"/>
</dbReference>
<dbReference type="EMBL" id="JANBPT010000569">
    <property type="protein sequence ID" value="KAJ1916786.1"/>
    <property type="molecule type" value="Genomic_DNA"/>
</dbReference>
<dbReference type="Proteomes" id="UP001150569">
    <property type="component" value="Unassembled WGS sequence"/>
</dbReference>
<feature type="repeat" description="WD" evidence="4">
    <location>
        <begin position="98"/>
        <end position="141"/>
    </location>
</feature>
<evidence type="ECO:0000313" key="5">
    <source>
        <dbReference type="EMBL" id="KAJ1914689.1"/>
    </source>
</evidence>
<dbReference type="InterPro" id="IPR015943">
    <property type="entry name" value="WD40/YVTN_repeat-like_dom_sf"/>
</dbReference>
<dbReference type="EMBL" id="JANBPT010000671">
    <property type="protein sequence ID" value="KAJ1914689.1"/>
    <property type="molecule type" value="Genomic_DNA"/>
</dbReference>
<evidence type="ECO:0000256" key="1">
    <source>
        <dbReference type="ARBA" id="ARBA00007830"/>
    </source>
</evidence>
<feature type="repeat" description="WD" evidence="4">
    <location>
        <begin position="57"/>
        <end position="98"/>
    </location>
</feature>
<evidence type="ECO:0000256" key="2">
    <source>
        <dbReference type="ARBA" id="ARBA00022574"/>
    </source>
</evidence>
<keyword evidence="7" id="KW-1185">Reference proteome</keyword>
<evidence type="ECO:0000256" key="4">
    <source>
        <dbReference type="PROSITE-ProRule" id="PRU00221"/>
    </source>
</evidence>
<evidence type="ECO:0000313" key="6">
    <source>
        <dbReference type="EMBL" id="KAJ1916786.1"/>
    </source>
</evidence>
<dbReference type="FunFam" id="2.130.10.10:FF:000190">
    <property type="entry name" value="Nuclear pore complex subunit"/>
    <property type="match status" value="1"/>
</dbReference>
<keyword evidence="3" id="KW-0677">Repeat</keyword>
<organism evidence="6 7">
    <name type="scientific">Tieghemiomyces parasiticus</name>
    <dbReference type="NCBI Taxonomy" id="78921"/>
    <lineage>
        <taxon>Eukaryota</taxon>
        <taxon>Fungi</taxon>
        <taxon>Fungi incertae sedis</taxon>
        <taxon>Zoopagomycota</taxon>
        <taxon>Kickxellomycotina</taxon>
        <taxon>Dimargaritomycetes</taxon>
        <taxon>Dimargaritales</taxon>
        <taxon>Dimargaritaceae</taxon>
        <taxon>Tieghemiomyces</taxon>
    </lineage>
</organism>